<name>A0A7W2QLX2_PSEPU</name>
<proteinExistence type="predicted"/>
<organism evidence="1 2">
    <name type="scientific">Pseudomonas putida</name>
    <name type="common">Arthrobacter siderocapsulatus</name>
    <dbReference type="NCBI Taxonomy" id="303"/>
    <lineage>
        <taxon>Bacteria</taxon>
        <taxon>Pseudomonadati</taxon>
        <taxon>Pseudomonadota</taxon>
        <taxon>Gammaproteobacteria</taxon>
        <taxon>Pseudomonadales</taxon>
        <taxon>Pseudomonadaceae</taxon>
        <taxon>Pseudomonas</taxon>
    </lineage>
</organism>
<dbReference type="Proteomes" id="UP000553948">
    <property type="component" value="Unassembled WGS sequence"/>
</dbReference>
<protein>
    <submittedName>
        <fullName evidence="1">Uncharacterized protein</fullName>
    </submittedName>
</protein>
<reference evidence="1 2" key="1">
    <citation type="submission" date="2020-07" db="EMBL/GenBank/DDBJ databases">
        <title>Diversity of carbapenemase encoding genes among Pseudomonas putida group clinical isolates in a tertiary Brazilian hospital.</title>
        <authorList>
            <person name="Alberto-Lei F."/>
            <person name="Nodari C.S."/>
            <person name="Streling A.P."/>
            <person name="Paulino J.T."/>
            <person name="Bessa-Neto F.O."/>
            <person name="Cayo R."/>
            <person name="Gales A.C."/>
        </authorList>
    </citation>
    <scope>NUCLEOTIDE SEQUENCE [LARGE SCALE GENOMIC DNA]</scope>
    <source>
        <strain evidence="1 2">12464</strain>
    </source>
</reference>
<comment type="caution">
    <text evidence="1">The sequence shown here is derived from an EMBL/GenBank/DDBJ whole genome shotgun (WGS) entry which is preliminary data.</text>
</comment>
<evidence type="ECO:0000313" key="1">
    <source>
        <dbReference type="EMBL" id="MBA6119321.1"/>
    </source>
</evidence>
<sequence>MVSVENVRAWVEADVYLSLLEDVAGSLRLPVNSDAIPDVVLQHDANKFNAAGLEPADLGAIASNVDLIRKYVGAKLQALGGSADEQEGRNPEDEDDLVLETHPFYRNFLNIYLIELHFLIFNPSGLEGYLKAIRMPGAKKYTAQLTKMYVVIAR</sequence>
<accession>A0A7W2QLX2</accession>
<dbReference type="EMBL" id="JACGDG010000044">
    <property type="protein sequence ID" value="MBA6119321.1"/>
    <property type="molecule type" value="Genomic_DNA"/>
</dbReference>
<gene>
    <name evidence="1" type="ORF">H4C47_26835</name>
</gene>
<dbReference type="RefSeq" id="WP_176516906.1">
    <property type="nucleotide sequence ID" value="NZ_JACGDG010000044.1"/>
</dbReference>
<dbReference type="AlphaFoldDB" id="A0A7W2QLX2"/>
<evidence type="ECO:0000313" key="2">
    <source>
        <dbReference type="Proteomes" id="UP000553948"/>
    </source>
</evidence>